<accession>A0A4Z1PH34</accession>
<dbReference type="EMBL" id="SNSC02000009">
    <property type="protein sequence ID" value="TID21467.1"/>
    <property type="molecule type" value="Genomic_DNA"/>
</dbReference>
<feature type="region of interest" description="Disordered" evidence="1">
    <location>
        <begin position="1"/>
        <end position="112"/>
    </location>
</feature>
<protein>
    <submittedName>
        <fullName evidence="2">Invertase 2</fullName>
    </submittedName>
</protein>
<organism evidence="2 3">
    <name type="scientific">Venturia nashicola</name>
    <dbReference type="NCBI Taxonomy" id="86259"/>
    <lineage>
        <taxon>Eukaryota</taxon>
        <taxon>Fungi</taxon>
        <taxon>Dikarya</taxon>
        <taxon>Ascomycota</taxon>
        <taxon>Pezizomycotina</taxon>
        <taxon>Dothideomycetes</taxon>
        <taxon>Pleosporomycetidae</taxon>
        <taxon>Venturiales</taxon>
        <taxon>Venturiaceae</taxon>
        <taxon>Venturia</taxon>
    </lineage>
</organism>
<keyword evidence="3" id="KW-1185">Reference proteome</keyword>
<feature type="compositionally biased region" description="Polar residues" evidence="1">
    <location>
        <begin position="58"/>
        <end position="96"/>
    </location>
</feature>
<sequence>MANRREAIDGPHGSLPGKTLSKIRKLTPSTEDSPMQDESPSMSDGELDLPPQTPHRPSANQLSSELSPPNSQSRPAESSIPANTANKMSTSASINANGKRKWATNGESASSNVTQGVALAQAQTGGSTAMIIDKDPNSGYTWTREEDAPGHSWNNQKAKDEASREFSRFVDKDRMIKNKYGDVLGK</sequence>
<evidence type="ECO:0000313" key="2">
    <source>
        <dbReference type="EMBL" id="TID21467.1"/>
    </source>
</evidence>
<proteinExistence type="predicted"/>
<gene>
    <name evidence="2" type="ORF">E6O75_ATG04862</name>
</gene>
<dbReference type="Proteomes" id="UP000298493">
    <property type="component" value="Unassembled WGS sequence"/>
</dbReference>
<feature type="compositionally biased region" description="Polar residues" evidence="1">
    <location>
        <begin position="27"/>
        <end position="42"/>
    </location>
</feature>
<dbReference type="AlphaFoldDB" id="A0A4Z1PH34"/>
<reference evidence="2 3" key="1">
    <citation type="submission" date="2019-04" db="EMBL/GenBank/DDBJ databases">
        <title>High contiguity whole genome sequence and gene annotation resource for two Venturia nashicola isolates.</title>
        <authorList>
            <person name="Prokchorchik M."/>
            <person name="Won K."/>
            <person name="Lee Y."/>
            <person name="Choi E.D."/>
            <person name="Segonzac C."/>
            <person name="Sohn K.H."/>
        </authorList>
    </citation>
    <scope>NUCLEOTIDE SEQUENCE [LARGE SCALE GENOMIC DNA]</scope>
    <source>
        <strain evidence="2 3">PRI2</strain>
    </source>
</reference>
<name>A0A4Z1PH34_9PEZI</name>
<evidence type="ECO:0000256" key="1">
    <source>
        <dbReference type="SAM" id="MobiDB-lite"/>
    </source>
</evidence>
<comment type="caution">
    <text evidence="2">The sequence shown here is derived from an EMBL/GenBank/DDBJ whole genome shotgun (WGS) entry which is preliminary data.</text>
</comment>
<evidence type="ECO:0000313" key="3">
    <source>
        <dbReference type="Proteomes" id="UP000298493"/>
    </source>
</evidence>